<dbReference type="SUPFAM" id="SSF51905">
    <property type="entry name" value="FAD/NAD(P)-binding domain"/>
    <property type="match status" value="1"/>
</dbReference>
<evidence type="ECO:0000313" key="4">
    <source>
        <dbReference type="EMBL" id="OAM88590.1"/>
    </source>
</evidence>
<dbReference type="InterPro" id="IPR002937">
    <property type="entry name" value="Amino_oxidase"/>
</dbReference>
<reference evidence="4 5" key="1">
    <citation type="submission" date="2016-01" db="EMBL/GenBank/DDBJ databases">
        <title>High potential of lignocellulose degradation of a new Verrucomicrobia species.</title>
        <authorList>
            <person name="Wang Y."/>
            <person name="Shi Y."/>
            <person name="Qiu Z."/>
            <person name="Liu S."/>
            <person name="Yang H."/>
        </authorList>
    </citation>
    <scope>NUCLEOTIDE SEQUENCE [LARGE SCALE GENOMIC DNA]</scope>
    <source>
        <strain evidence="4 5">TSB47</strain>
    </source>
</reference>
<protein>
    <submittedName>
        <fullName evidence="4">Phytoene dehydrogenase</fullName>
    </submittedName>
</protein>
<keyword evidence="2" id="KW-0560">Oxidoreductase</keyword>
<dbReference type="InterPro" id="IPR036188">
    <property type="entry name" value="FAD/NAD-bd_sf"/>
</dbReference>
<evidence type="ECO:0000259" key="3">
    <source>
        <dbReference type="Pfam" id="PF01593"/>
    </source>
</evidence>
<keyword evidence="5" id="KW-1185">Reference proteome</keyword>
<dbReference type="PANTHER" id="PTHR43734:SF7">
    <property type="entry name" value="4,4'-DIAPONEUROSPORENE OXYGENASE"/>
    <property type="match status" value="1"/>
</dbReference>
<dbReference type="GO" id="GO:0016491">
    <property type="term" value="F:oxidoreductase activity"/>
    <property type="evidence" value="ECO:0007669"/>
    <property type="project" value="UniProtKB-KW"/>
</dbReference>
<dbReference type="STRING" id="1184151.AW736_16110"/>
<dbReference type="Gene3D" id="3.50.50.60">
    <property type="entry name" value="FAD/NAD(P)-binding domain"/>
    <property type="match status" value="2"/>
</dbReference>
<accession>A0A178IF29</accession>
<evidence type="ECO:0000313" key="5">
    <source>
        <dbReference type="Proteomes" id="UP000078486"/>
    </source>
</evidence>
<comment type="caution">
    <text evidence="4">The sequence shown here is derived from an EMBL/GenBank/DDBJ whole genome shotgun (WGS) entry which is preliminary data.</text>
</comment>
<dbReference type="Proteomes" id="UP000078486">
    <property type="component" value="Unassembled WGS sequence"/>
</dbReference>
<feature type="domain" description="Amine oxidase" evidence="3">
    <location>
        <begin position="17"/>
        <end position="292"/>
    </location>
</feature>
<evidence type="ECO:0000256" key="2">
    <source>
        <dbReference type="ARBA" id="ARBA00023002"/>
    </source>
</evidence>
<gene>
    <name evidence="4" type="ORF">AW736_16110</name>
</gene>
<name>A0A178IF29_9BACT</name>
<dbReference type="OrthoDB" id="9814556at2"/>
<evidence type="ECO:0000256" key="1">
    <source>
        <dbReference type="ARBA" id="ARBA00006046"/>
    </source>
</evidence>
<proteinExistence type="inferred from homology"/>
<dbReference type="PANTHER" id="PTHR43734">
    <property type="entry name" value="PHYTOENE DESATURASE"/>
    <property type="match status" value="1"/>
</dbReference>
<dbReference type="RefSeq" id="WP_068771325.1">
    <property type="nucleotide sequence ID" value="NZ_CP109796.1"/>
</dbReference>
<organism evidence="4 5">
    <name type="scientific">Termitidicoccus mucosus</name>
    <dbReference type="NCBI Taxonomy" id="1184151"/>
    <lineage>
        <taxon>Bacteria</taxon>
        <taxon>Pseudomonadati</taxon>
        <taxon>Verrucomicrobiota</taxon>
        <taxon>Opitutia</taxon>
        <taxon>Opitutales</taxon>
        <taxon>Opitutaceae</taxon>
        <taxon>Termitidicoccus</taxon>
    </lineage>
</organism>
<sequence>MSGTRTHYDTVIIGAGMSGLAAGIRLAHFGRRVCIFERHNAVGGLNSFYSQGGRKFDVGLHAVTNYTRPGVKGTPLTKLLRQLRIDRDEFALCEQKQSRVAFGPRGGVSLRFTNDFAVLESEVAQTFPAQIDGFRRLVAAIRSHDDVSLDARPVPAREVVRAHIGDPLLEDMLFCPVMYYGSAQEHDMEFGQFVIMFKALFFEGFARPLDGVRVILRVLLDKYRQAGGERRMKCGVKKIIARAGRAAALVLDDGTEVTADHVISSIGAPETESLIVECGMRNAVPSAARSLTCGMEEKQEPAAAGGLEIPQSAIRIPHSSIPQPVQPPGRLSYVETISVLDREPAALGWGDDTIVFFNDSPRFTYARPGGQVDLRSGVICFPNNFAYPDGQRLPEGWFRCTCLANYDRWAGLPEDAYRADKARWFAAITRNAQRFLPPLPPGTLEAATAATDMFTPRTITRYTDRAAGAIYGSPVKNRQGRTRLENLYLCGTDQGFLGIIGAMLSGISMANYHILQKG</sequence>
<comment type="similarity">
    <text evidence="1">Belongs to the carotenoid/retinoid oxidoreductase family.</text>
</comment>
<dbReference type="EMBL" id="LRRQ01000126">
    <property type="protein sequence ID" value="OAM88590.1"/>
    <property type="molecule type" value="Genomic_DNA"/>
</dbReference>
<dbReference type="AlphaFoldDB" id="A0A178IF29"/>
<dbReference type="Pfam" id="PF01593">
    <property type="entry name" value="Amino_oxidase"/>
    <property type="match status" value="1"/>
</dbReference>